<evidence type="ECO:0000256" key="2">
    <source>
        <dbReference type="ARBA" id="ARBA00022857"/>
    </source>
</evidence>
<dbReference type="PANTHER" id="PTHR43669">
    <property type="entry name" value="5-KETO-D-GLUCONATE 5-REDUCTASE"/>
    <property type="match status" value="1"/>
</dbReference>
<dbReference type="Pfam" id="PF00106">
    <property type="entry name" value="adh_short"/>
    <property type="match status" value="1"/>
</dbReference>
<dbReference type="Proteomes" id="UP001049176">
    <property type="component" value="Chromosome 8"/>
</dbReference>
<dbReference type="EMBL" id="CM032188">
    <property type="protein sequence ID" value="KAG7088618.1"/>
    <property type="molecule type" value="Genomic_DNA"/>
</dbReference>
<keyword evidence="2" id="KW-0521">NADP</keyword>
<keyword evidence="7" id="KW-1185">Reference proteome</keyword>
<evidence type="ECO:0000256" key="5">
    <source>
        <dbReference type="SAM" id="MobiDB-lite"/>
    </source>
</evidence>
<accession>A0A9P7RT64</accession>
<proteinExistence type="inferred from homology"/>
<organism evidence="6 7">
    <name type="scientific">Marasmius oreades</name>
    <name type="common">fairy-ring Marasmius</name>
    <dbReference type="NCBI Taxonomy" id="181124"/>
    <lineage>
        <taxon>Eukaryota</taxon>
        <taxon>Fungi</taxon>
        <taxon>Dikarya</taxon>
        <taxon>Basidiomycota</taxon>
        <taxon>Agaricomycotina</taxon>
        <taxon>Agaricomycetes</taxon>
        <taxon>Agaricomycetidae</taxon>
        <taxon>Agaricales</taxon>
        <taxon>Marasmiineae</taxon>
        <taxon>Marasmiaceae</taxon>
        <taxon>Marasmius</taxon>
    </lineage>
</organism>
<dbReference type="PRINTS" id="PR00081">
    <property type="entry name" value="GDHRDH"/>
</dbReference>
<evidence type="ECO:0000313" key="7">
    <source>
        <dbReference type="Proteomes" id="UP001049176"/>
    </source>
</evidence>
<dbReference type="InterPro" id="IPR036291">
    <property type="entry name" value="NAD(P)-bd_dom_sf"/>
</dbReference>
<dbReference type="OrthoDB" id="1933717at2759"/>
<comment type="similarity">
    <text evidence="1 4">Belongs to the short-chain dehydrogenases/reductases (SDR) family.</text>
</comment>
<gene>
    <name evidence="6" type="ORF">E1B28_012591</name>
</gene>
<reference evidence="6" key="1">
    <citation type="journal article" date="2021" name="Genome Biol. Evol.">
        <title>The assembled and annotated genome of the fairy-ring fungus Marasmius oreades.</title>
        <authorList>
            <person name="Hiltunen M."/>
            <person name="Ament-Velasquez S.L."/>
            <person name="Johannesson H."/>
        </authorList>
    </citation>
    <scope>NUCLEOTIDE SEQUENCE</scope>
    <source>
        <strain evidence="6">03SP1</strain>
    </source>
</reference>
<dbReference type="RefSeq" id="XP_043005089.1">
    <property type="nucleotide sequence ID" value="XM_043157721.1"/>
</dbReference>
<evidence type="ECO:0000256" key="4">
    <source>
        <dbReference type="RuleBase" id="RU000363"/>
    </source>
</evidence>
<protein>
    <recommendedName>
        <fullName evidence="8">Short-chain dehydrogenase/reductase SDR</fullName>
    </recommendedName>
</protein>
<sequence length="295" mass="31882">MEDLKGSISEWLPGKQSEPEGAVPVPGSRNLINRACVARFCTMAAPTKVAIITGASAGIGRHTAIALGEAGWKVVITARRSEALEETKDMMKILENKNCLAMAGDITQETFVKSLFEETIQIFGRLDLLFNNAGMFQPQIPIENLPLEVFQNVINVNLIAPFLCTQQAMRIFKSQSPSGGRIINNGSVSAQVPRPLSYAYSSSKHALTGLTKTTALEGRPFNITCTQINIGNTETGLANRLAQGALQADGRIIPEPLMDVRHVVNSIMHVVGLPNDVSVLEMTVLPTQMPFIGRG</sequence>
<keyword evidence="3" id="KW-0560">Oxidoreductase</keyword>
<evidence type="ECO:0008006" key="8">
    <source>
        <dbReference type="Google" id="ProtNLM"/>
    </source>
</evidence>
<dbReference type="PROSITE" id="PS00061">
    <property type="entry name" value="ADH_SHORT"/>
    <property type="match status" value="1"/>
</dbReference>
<dbReference type="GeneID" id="66081666"/>
<name>A0A9P7RT64_9AGAR</name>
<dbReference type="InterPro" id="IPR020904">
    <property type="entry name" value="Sc_DH/Rdtase_CS"/>
</dbReference>
<dbReference type="Gene3D" id="3.40.50.720">
    <property type="entry name" value="NAD(P)-binding Rossmann-like Domain"/>
    <property type="match status" value="1"/>
</dbReference>
<dbReference type="FunFam" id="3.40.50.720:FF:000084">
    <property type="entry name" value="Short-chain dehydrogenase reductase"/>
    <property type="match status" value="1"/>
</dbReference>
<evidence type="ECO:0000256" key="3">
    <source>
        <dbReference type="ARBA" id="ARBA00023002"/>
    </source>
</evidence>
<feature type="region of interest" description="Disordered" evidence="5">
    <location>
        <begin position="1"/>
        <end position="25"/>
    </location>
</feature>
<evidence type="ECO:0000313" key="6">
    <source>
        <dbReference type="EMBL" id="KAG7088618.1"/>
    </source>
</evidence>
<dbReference type="PANTHER" id="PTHR43669:SF3">
    <property type="entry name" value="ALCOHOL DEHYDROGENASE, PUTATIVE (AFU_ORTHOLOGUE AFUA_3G03445)-RELATED"/>
    <property type="match status" value="1"/>
</dbReference>
<dbReference type="GO" id="GO:0016491">
    <property type="term" value="F:oxidoreductase activity"/>
    <property type="evidence" value="ECO:0007669"/>
    <property type="project" value="UniProtKB-KW"/>
</dbReference>
<comment type="caution">
    <text evidence="6">The sequence shown here is derived from an EMBL/GenBank/DDBJ whole genome shotgun (WGS) entry which is preliminary data.</text>
</comment>
<evidence type="ECO:0000256" key="1">
    <source>
        <dbReference type="ARBA" id="ARBA00006484"/>
    </source>
</evidence>
<dbReference type="InterPro" id="IPR002347">
    <property type="entry name" value="SDR_fam"/>
</dbReference>
<dbReference type="SUPFAM" id="SSF51735">
    <property type="entry name" value="NAD(P)-binding Rossmann-fold domains"/>
    <property type="match status" value="1"/>
</dbReference>
<dbReference type="CDD" id="cd05233">
    <property type="entry name" value="SDR_c"/>
    <property type="match status" value="1"/>
</dbReference>
<dbReference type="PRINTS" id="PR00080">
    <property type="entry name" value="SDRFAMILY"/>
</dbReference>
<dbReference type="AlphaFoldDB" id="A0A9P7RT64"/>